<protein>
    <recommendedName>
        <fullName evidence="2">beta-glucosidase</fullName>
        <ecNumber evidence="2">3.2.1.21</ecNumber>
    </recommendedName>
</protein>
<dbReference type="Pfam" id="PF00100">
    <property type="entry name" value="Zona_pellucida"/>
    <property type="match status" value="1"/>
</dbReference>
<keyword evidence="8" id="KW-0812">Transmembrane</keyword>
<dbReference type="InParanoid" id="A0A7M7PPX1"/>
<keyword evidence="4" id="KW-1015">Disulfide bond</keyword>
<dbReference type="InterPro" id="IPR055356">
    <property type="entry name" value="ZP-N"/>
</dbReference>
<accession>A0A7M7PPX1</accession>
<evidence type="ECO:0000256" key="8">
    <source>
        <dbReference type="SAM" id="Phobius"/>
    </source>
</evidence>
<dbReference type="EnsemblMetazoa" id="XM_030998854">
    <property type="protein sequence ID" value="XP_030854714"/>
    <property type="gene ID" value="LOC582036"/>
</dbReference>
<dbReference type="InterPro" id="IPR033132">
    <property type="entry name" value="GH_1_N_CS"/>
</dbReference>
<evidence type="ECO:0000256" key="2">
    <source>
        <dbReference type="ARBA" id="ARBA00012744"/>
    </source>
</evidence>
<dbReference type="PROSITE" id="PS00653">
    <property type="entry name" value="GLYCOSYL_HYDROL_F1_2"/>
    <property type="match status" value="2"/>
</dbReference>
<evidence type="ECO:0000256" key="9">
    <source>
        <dbReference type="SAM" id="SignalP"/>
    </source>
</evidence>
<dbReference type="InterPro" id="IPR017853">
    <property type="entry name" value="GH"/>
</dbReference>
<dbReference type="PRINTS" id="PR00131">
    <property type="entry name" value="GLHYDRLASE1"/>
</dbReference>
<organism evidence="11 12">
    <name type="scientific">Strongylocentrotus purpuratus</name>
    <name type="common">Purple sea urchin</name>
    <dbReference type="NCBI Taxonomy" id="7668"/>
    <lineage>
        <taxon>Eukaryota</taxon>
        <taxon>Metazoa</taxon>
        <taxon>Echinodermata</taxon>
        <taxon>Eleutherozoa</taxon>
        <taxon>Echinozoa</taxon>
        <taxon>Echinoidea</taxon>
        <taxon>Euechinoidea</taxon>
        <taxon>Echinacea</taxon>
        <taxon>Camarodonta</taxon>
        <taxon>Echinidea</taxon>
        <taxon>Strongylocentrotidae</taxon>
        <taxon>Strongylocentrotus</taxon>
    </lineage>
</organism>
<dbReference type="RefSeq" id="XP_030854714.1">
    <property type="nucleotide sequence ID" value="XM_030998854.1"/>
</dbReference>
<dbReference type="Gene3D" id="2.60.40.3210">
    <property type="entry name" value="Zona pellucida, ZP-N domain"/>
    <property type="match status" value="1"/>
</dbReference>
<evidence type="ECO:0000256" key="3">
    <source>
        <dbReference type="ARBA" id="ARBA00022801"/>
    </source>
</evidence>
<evidence type="ECO:0000256" key="5">
    <source>
        <dbReference type="ARBA" id="ARBA00023295"/>
    </source>
</evidence>
<feature type="signal peptide" evidence="9">
    <location>
        <begin position="1"/>
        <end position="36"/>
    </location>
</feature>
<evidence type="ECO:0000256" key="7">
    <source>
        <dbReference type="RuleBase" id="RU004468"/>
    </source>
</evidence>
<dbReference type="InterPro" id="IPR042235">
    <property type="entry name" value="ZP-C_dom"/>
</dbReference>
<dbReference type="Pfam" id="PF00232">
    <property type="entry name" value="Glyco_hydro_1"/>
    <property type="match status" value="2"/>
</dbReference>
<dbReference type="FunFam" id="3.20.20.80:FF:000514">
    <property type="entry name" value="Uncharacterized protein"/>
    <property type="match status" value="2"/>
</dbReference>
<evidence type="ECO:0000256" key="6">
    <source>
        <dbReference type="PROSITE-ProRule" id="PRU10055"/>
    </source>
</evidence>
<reference evidence="11" key="2">
    <citation type="submission" date="2021-01" db="UniProtKB">
        <authorList>
            <consortium name="EnsemblMetazoa"/>
        </authorList>
    </citation>
    <scope>IDENTIFICATION</scope>
</reference>
<dbReference type="Pfam" id="PF23344">
    <property type="entry name" value="ZP-N"/>
    <property type="match status" value="1"/>
</dbReference>
<dbReference type="SMART" id="SM00241">
    <property type="entry name" value="ZP"/>
    <property type="match status" value="1"/>
</dbReference>
<dbReference type="InterPro" id="IPR001360">
    <property type="entry name" value="Glyco_hydro_1"/>
</dbReference>
<sequence>MPPVRHSSSSCLIQDSTMRALILLGVLQLILATVSGQESEPEFVYPDVFNDPERDAFLYGTFRDDFLWSTSTAAYQIEGGWDADGKGPNIWDTFTHEPGNIANNNTGDVTCDSYNKYMDDIAIMKAMGLNYYRFSISWSRILPDGTLNNINQPGIDYYNNLLTAMLDADIAPMVTLYHWDLPQALQDLGGWQNESIIQHYRDYAELCFSNFGDRVKLWITFNEPWVVTMLGHGTGEFAPGIEEDGTITYVVAHTIIKAHASAYHVYDSAYRETQGGEIGITLNSDHYEPSDPTDQTHVEAAERAYQFYLGWFGHPIFINGDYPDIMKTKVAQKSLGQGLNESRLPDFTDEEKAFIVNTADFLGINTYTTSLVFPAPSINQPVSYWIDQDVLPLKDPDWPSTEHTGFRIVPWGIRRLLGWAYNEYNVPVYITENGMATTDTDDLNDDIRVNYFQAYINEVLKAYLLDDVDVRGYVAWTLMDNFEWAVGFTERFGLHYIDFNDPDRTRIPKKSASAFAEIIANNGFEEVEFVYPDVWNDTHRDAFLYGTFPEGFIWSSATSSYQIEGAWNEDGKGENIWDRFTHVGGKVFNNDTGDVACDSYHNYKEDVGLMKAMGLEYYRFSISWARILPNGTINNINEAGIDFYNNLINEMAANGIKAMVTLYHWDLPQALQDIGGWDNSDIVQHFKDYSELCFQRFGDRVPLWITFNEPWIVSLFGYGTGQFAPGISDIGSAPYRVTHNLMKSHAAAYHVYNDTYKPIQKGEIGITLNSDWSEPLDRTNQTSLDASDRALQFNLGWFAHPVFKGDYPEIMKTKIAKKSAAQGFNESRLPEFTAEEIAYIKGTSDFFGLNHYTSNYAFAVPEYLSNPPSYWTDSDVGSYQDPNWPGSGSTWLKIVPWGLRNLVNWIYDEYGVPIYVTENGVSTADIYEPDDDIRQNYYRAYINELLKAINEDGVDVRGYTAWSLLDNFEWASGYNERFGLHYVNFSDPARPREAKQSVSVFSEIISNNGFIKDEQVTTPANELDTEGITLTCTKTQMIVEIPKSLLTGDMMGTDVRFALASEDDQDCRGIDTVNEPNMDIIELTTNLTDCGTTRTESDTDETYTNQVISRYEDGLVSRLYAVDIPLTCSYNRSKRVESVRYQLSDYTIDKTLDENGEYSFSFELYTDDSFDDVVDRFPLVIGLNEEIYFSASVMSLDDTLDLSIRSCRATPMSQYEDDIHYDFIVDGCSADSTHTNITRLDDGHRVGVEMNTFRFIDQEDFVYIHCNLLVCASDDTDSVCQEDDCENDAFNRRRRDVSDESNTRRFTRGPVRLIRAAEEKKTISRIQFYENDTPDQASLQTAFNPWIIASAIMVIVVMAMVAMMLMVMRKLNKMAVTSRRECLQEESAHLLSED</sequence>
<evidence type="ECO:0000313" key="12">
    <source>
        <dbReference type="Proteomes" id="UP000007110"/>
    </source>
</evidence>
<dbReference type="FunCoup" id="A0A7M7PPX1">
    <property type="interactions" value="657"/>
</dbReference>
<dbReference type="Proteomes" id="UP000007110">
    <property type="component" value="Unassembled WGS sequence"/>
</dbReference>
<dbReference type="GO" id="GO:0005975">
    <property type="term" value="P:carbohydrate metabolic process"/>
    <property type="evidence" value="ECO:0007669"/>
    <property type="project" value="InterPro"/>
</dbReference>
<dbReference type="GeneID" id="582036"/>
<dbReference type="InterPro" id="IPR001507">
    <property type="entry name" value="ZP_dom"/>
</dbReference>
<dbReference type="PANTHER" id="PTHR10353:SF36">
    <property type="entry name" value="LP05116P"/>
    <property type="match status" value="1"/>
</dbReference>
<keyword evidence="9" id="KW-0732">Signal</keyword>
<dbReference type="GO" id="GO:0004553">
    <property type="term" value="F:hydrolase activity, hydrolyzing O-glycosyl compounds"/>
    <property type="evidence" value="ECO:0007669"/>
    <property type="project" value="InterPro"/>
</dbReference>
<keyword evidence="8" id="KW-1133">Transmembrane helix</keyword>
<feature type="active site" description="Nucleophile" evidence="6">
    <location>
        <position position="918"/>
    </location>
</feature>
<dbReference type="PROSITE" id="PS51034">
    <property type="entry name" value="ZP_2"/>
    <property type="match status" value="1"/>
</dbReference>
<reference evidence="12" key="1">
    <citation type="submission" date="2015-02" db="EMBL/GenBank/DDBJ databases">
        <title>Genome sequencing for Strongylocentrotus purpuratus.</title>
        <authorList>
            <person name="Murali S."/>
            <person name="Liu Y."/>
            <person name="Vee V."/>
            <person name="English A."/>
            <person name="Wang M."/>
            <person name="Skinner E."/>
            <person name="Han Y."/>
            <person name="Muzny D.M."/>
            <person name="Worley K.C."/>
            <person name="Gibbs R.A."/>
        </authorList>
    </citation>
    <scope>NUCLEOTIDE SEQUENCE</scope>
</reference>
<dbReference type="Gene3D" id="3.20.20.80">
    <property type="entry name" value="Glycosidases"/>
    <property type="match status" value="2"/>
</dbReference>
<dbReference type="PROSITE" id="PS00572">
    <property type="entry name" value="GLYCOSYL_HYDROL_F1_1"/>
    <property type="match status" value="2"/>
</dbReference>
<keyword evidence="12" id="KW-1185">Reference proteome</keyword>
<dbReference type="InterPro" id="IPR018120">
    <property type="entry name" value="Glyco_hydro_1_AS"/>
</dbReference>
<evidence type="ECO:0000313" key="11">
    <source>
        <dbReference type="EnsemblMetazoa" id="XP_030854714"/>
    </source>
</evidence>
<keyword evidence="8" id="KW-0472">Membrane</keyword>
<comment type="similarity">
    <text evidence="1">Belongs to the glycosyl hydrolase 1 family.</text>
</comment>
<feature type="active site" description="Nucleophile" evidence="6">
    <location>
        <position position="432"/>
    </location>
</feature>
<evidence type="ECO:0000256" key="4">
    <source>
        <dbReference type="ARBA" id="ARBA00023157"/>
    </source>
</evidence>
<dbReference type="KEGG" id="spu:582036"/>
<keyword evidence="5 7" id="KW-0326">Glycosidase</keyword>
<proteinExistence type="inferred from homology"/>
<feature type="chain" id="PRO_5029567049" description="beta-glucosidase" evidence="9">
    <location>
        <begin position="37"/>
        <end position="1394"/>
    </location>
</feature>
<feature type="transmembrane region" description="Helical" evidence="8">
    <location>
        <begin position="1346"/>
        <end position="1368"/>
    </location>
</feature>
<dbReference type="Gene3D" id="2.60.40.4100">
    <property type="entry name" value="Zona pellucida, ZP-C domain"/>
    <property type="match status" value="1"/>
</dbReference>
<dbReference type="EC" id="3.2.1.21" evidence="2"/>
<evidence type="ECO:0000259" key="10">
    <source>
        <dbReference type="PROSITE" id="PS51034"/>
    </source>
</evidence>
<evidence type="ECO:0000256" key="1">
    <source>
        <dbReference type="ARBA" id="ARBA00010838"/>
    </source>
</evidence>
<dbReference type="SUPFAM" id="SSF51445">
    <property type="entry name" value="(Trans)glycosidases"/>
    <property type="match status" value="2"/>
</dbReference>
<dbReference type="InterPro" id="IPR055355">
    <property type="entry name" value="ZP-C"/>
</dbReference>
<feature type="domain" description="ZP" evidence="10">
    <location>
        <begin position="1031"/>
        <end position="1287"/>
    </location>
</feature>
<keyword evidence="3 7" id="KW-0378">Hydrolase</keyword>
<dbReference type="OrthoDB" id="65569at2759"/>
<name>A0A7M7PPX1_STRPU</name>
<dbReference type="OMA" id="THENPCV"/>
<dbReference type="PANTHER" id="PTHR10353">
    <property type="entry name" value="GLYCOSYL HYDROLASE"/>
    <property type="match status" value="1"/>
</dbReference>